<dbReference type="PRINTS" id="PR00011">
    <property type="entry name" value="EGFLAMININ"/>
</dbReference>
<feature type="disulfide bond" evidence="10">
    <location>
        <begin position="271"/>
        <end position="280"/>
    </location>
</feature>
<feature type="domain" description="Laminin EGF-like" evidence="12">
    <location>
        <begin position="133"/>
        <end position="202"/>
    </location>
</feature>
<feature type="disulfide bond" evidence="10">
    <location>
        <begin position="886"/>
        <end position="898"/>
    </location>
</feature>
<dbReference type="PANTHER" id="PTHR10574">
    <property type="entry name" value="NETRIN/LAMININ-RELATED"/>
    <property type="match status" value="1"/>
</dbReference>
<keyword evidence="8" id="KW-0325">Glycoprotein</keyword>
<keyword evidence="3" id="KW-0272">Extracellular matrix</keyword>
<dbReference type="SMART" id="SM00281">
    <property type="entry name" value="LamB"/>
    <property type="match status" value="1"/>
</dbReference>
<dbReference type="CDD" id="cd00055">
    <property type="entry name" value="EGF_Lam"/>
    <property type="match status" value="13"/>
</dbReference>
<dbReference type="PROSITE" id="PS51115">
    <property type="entry name" value="LAMININ_IVA"/>
    <property type="match status" value="1"/>
</dbReference>
<dbReference type="PANTHER" id="PTHR10574:SF406">
    <property type="entry name" value="LAMININ SUBUNIT ALPHA 5"/>
    <property type="match status" value="1"/>
</dbReference>
<keyword evidence="5" id="KW-0677">Repeat</keyword>
<feature type="disulfide bond" evidence="10">
    <location>
        <begin position="341"/>
        <end position="353"/>
    </location>
</feature>
<protein>
    <submittedName>
        <fullName evidence="14">Laminin subunit alpha-5</fullName>
    </submittedName>
</protein>
<dbReference type="SUPFAM" id="SSF57196">
    <property type="entry name" value="EGF/Laminin"/>
    <property type="match status" value="11"/>
</dbReference>
<dbReference type="Gene3D" id="2.170.300.10">
    <property type="entry name" value="Tie2 ligand-binding domain superfamily"/>
    <property type="match status" value="1"/>
</dbReference>
<dbReference type="InterPro" id="IPR002049">
    <property type="entry name" value="LE_dom"/>
</dbReference>
<feature type="disulfide bond" evidence="10">
    <location>
        <begin position="1299"/>
        <end position="1308"/>
    </location>
</feature>
<keyword evidence="6" id="KW-0084">Basement membrane</keyword>
<evidence type="ECO:0000256" key="2">
    <source>
        <dbReference type="ARBA" id="ARBA00022525"/>
    </source>
</evidence>
<evidence type="ECO:0000259" key="12">
    <source>
        <dbReference type="PROSITE" id="PS50027"/>
    </source>
</evidence>
<evidence type="ECO:0000313" key="14">
    <source>
        <dbReference type="EMBL" id="KAH0514557.1"/>
    </source>
</evidence>
<evidence type="ECO:0000256" key="10">
    <source>
        <dbReference type="PROSITE-ProRule" id="PRU00460"/>
    </source>
</evidence>
<evidence type="ECO:0000256" key="1">
    <source>
        <dbReference type="ARBA" id="ARBA00004302"/>
    </source>
</evidence>
<evidence type="ECO:0000256" key="8">
    <source>
        <dbReference type="ARBA" id="ARBA00023180"/>
    </source>
</evidence>
<evidence type="ECO:0000256" key="11">
    <source>
        <dbReference type="SAM" id="MobiDB-lite"/>
    </source>
</evidence>
<evidence type="ECO:0000256" key="3">
    <source>
        <dbReference type="ARBA" id="ARBA00022530"/>
    </source>
</evidence>
<feature type="domain" description="Laminin EGF-like" evidence="12">
    <location>
        <begin position="886"/>
        <end position="931"/>
    </location>
</feature>
<dbReference type="GO" id="GO:0009887">
    <property type="term" value="P:animal organ morphogenesis"/>
    <property type="evidence" value="ECO:0007669"/>
    <property type="project" value="TreeGrafter"/>
</dbReference>
<dbReference type="FunFam" id="2.10.25.10:FF:000083">
    <property type="entry name" value="Laminin subunit alpha"/>
    <property type="match status" value="2"/>
</dbReference>
<evidence type="ECO:0000256" key="4">
    <source>
        <dbReference type="ARBA" id="ARBA00022729"/>
    </source>
</evidence>
<accession>A0A8J6GPF2</accession>
<dbReference type="FunFam" id="2.10.25.10:FF:000034">
    <property type="entry name" value="Laminin subunit alpha 3"/>
    <property type="match status" value="1"/>
</dbReference>
<dbReference type="GO" id="GO:0016477">
    <property type="term" value="P:cell migration"/>
    <property type="evidence" value="ECO:0007669"/>
    <property type="project" value="UniProtKB-ARBA"/>
</dbReference>
<dbReference type="InterPro" id="IPR050440">
    <property type="entry name" value="Laminin/Netrin_ECM"/>
</dbReference>
<evidence type="ECO:0000256" key="7">
    <source>
        <dbReference type="ARBA" id="ARBA00023157"/>
    </source>
</evidence>
<feature type="disulfide bond" evidence="10">
    <location>
        <begin position="316"/>
        <end position="325"/>
    </location>
</feature>
<dbReference type="GO" id="GO:0005604">
    <property type="term" value="C:basement membrane"/>
    <property type="evidence" value="ECO:0007669"/>
    <property type="project" value="UniProtKB-SubCell"/>
</dbReference>
<feature type="disulfide bond" evidence="10">
    <location>
        <begin position="295"/>
        <end position="307"/>
    </location>
</feature>
<proteinExistence type="predicted"/>
<feature type="disulfide bond" evidence="10">
    <location>
        <begin position="248"/>
        <end position="260"/>
    </location>
</feature>
<dbReference type="GO" id="GO:0005576">
    <property type="term" value="C:extracellular region"/>
    <property type="evidence" value="ECO:0007669"/>
    <property type="project" value="UniProtKB-ARBA"/>
</dbReference>
<feature type="disulfide bond" evidence="10">
    <location>
        <begin position="170"/>
        <end position="179"/>
    </location>
</feature>
<dbReference type="FunFam" id="2.10.25.10:FF:000405">
    <property type="entry name" value="Laminin subunit alpha 5"/>
    <property type="match status" value="1"/>
</dbReference>
<keyword evidence="7 10" id="KW-1015">Disulfide bond</keyword>
<feature type="domain" description="Laminin EGF-like" evidence="12">
    <location>
        <begin position="341"/>
        <end position="391"/>
    </location>
</feature>
<dbReference type="FunFam" id="2.10.25.10:FF:000430">
    <property type="entry name" value="Laminin subunit alpha 5"/>
    <property type="match status" value="1"/>
</dbReference>
<feature type="disulfide bond" evidence="10">
    <location>
        <begin position="1000"/>
        <end position="1009"/>
    </location>
</feature>
<dbReference type="Pfam" id="PF00052">
    <property type="entry name" value="Laminin_B"/>
    <property type="match status" value="1"/>
</dbReference>
<dbReference type="InterPro" id="IPR000034">
    <property type="entry name" value="Laminin_IV"/>
</dbReference>
<name>A0A8J6GPF2_MICOH</name>
<comment type="caution">
    <text evidence="10">Lacks conserved residue(s) required for the propagation of feature annotation.</text>
</comment>
<dbReference type="InterPro" id="IPR000742">
    <property type="entry name" value="EGF"/>
</dbReference>
<dbReference type="Gene3D" id="2.10.25.10">
    <property type="entry name" value="Laminin"/>
    <property type="match status" value="10"/>
</dbReference>
<sequence length="1468" mass="158875">MCTAAGVGVGCLDQRFLHDSWGLREASPVPTQQASNAQARTTHLVSSPLSLGWVCPNSSTSLRRLQCACQHNTCGGSCDRCCPGFNQQPWKPATIDNANECQCEYTVRVCTATPRGPRDTEGMLTTGSDTTACNCHGHAHDCYYDPEVDRRNASQNQDNVYQGGGVCLDCQHHTKGINCERCLPGFYRAPDQPLDSPNVCRRCDCESNFTDGTCEDLTGRCYCRSNFTGEHCAACAEGYTDFPHCYHCDCNAAGTQGNACRKDPRLGRCVCKPNFQGTHCERCAPGFYGPSCEACQCSSPGVANGFCDPESGQCVCRTGFEGDGCDRCAIGYFHFPLCQSCHCSADGSLHAACEPTTGQCSCRPRVTGLRCDVCVPGAYNFPYCEGCSCDPRGTLGGVTECQSGNGQCFCKAHVCGQTCAACKDGFFGLDRADYFGCRSCRCDVGGALGQGCEPRTGACRCRPNTQGPTCSEPVKDHYLPDLHHMRLELEEAATPEGHAVRFGFNPLEFENFSWRGYAHMTPIQDYVVLLPSTYYEAALLQHRVTEACTYRPSALHSTENCLLYAHLPLDGFPSAAGTEALCRYDNSLPRPCPTEQLSPSHPPLATCVGSDVDIQLEMTVPRPGRYALVVEYISEGSQQEVGVAVHTPQRAPQHGMLSLHPCPYSAACLPSRFPKPPQPIILKDCQVLPLPPDLPLTQSQELTPGAPPAGPQPRPPTVVDPNAEPTLLRHPQGTVVFTTQVPSLGRYAFLLHSYQPVHPTFPVEVLINGGRVWQGHTNASFCPHGYGCRTLVLCEGQTMLDVTDNELTVTVRVPEGRWLWLDYILVVPEDAYSSGYLHEEPLDKSYDFISHCATHGYHISPSSSSLFCRNAATSLSLFYNNGALPCGCHEVGATSPTCEPFGGQCPCRGHVIGRDCSRCATGYWGFPFCRPCECGTRLCDELTGQCICPPRTIPPDCLVCQPQSFGCHPLVGCEECNCSGPGVQELTDPTCDMDSGQCKCRPNVAGRRCDTCAPGFYGYPSCHPCDCHEAGTVDSVCDPFTGQCHCKFVDMDGWVLLSSDRQVVPHELRPEMELLHADLRLIADNFPELYWQAPASYLGDRVSSYGGTLHYELHSETQRGDVFIPYESRPDVVLQGNFRHLETHNPVSREELMMVLAGLEQLQIRALFSQTSATISLHRVALEVASEAGRGPPASNVELCMCPANYRGDSCQSCQHNTEGDQCERCRAGFVSADPDNPAAPCVSCPCPLAVPSNNCAPGFFGNPLVLGSSCQPCDCSGNGDPNMIFNDCDPLTGACRGCLRHTTGPRCESCAPGFYGNALLPGNCTRCQCPQGHCDPHTGRCTCPPGLNGERCDTCSQQHQVPVPGGPGDHGVHCEVCDHCVVLLLDDLEKAGALLPAIREQLQGINASSAAWARLHRLNTSIADLQAIGAQDRAGQLKDNTEATLDRAQTLLETVQAVDRALSGRTD</sequence>
<feature type="domain" description="Laminin EGF-like" evidence="12">
    <location>
        <begin position="976"/>
        <end position="1024"/>
    </location>
</feature>
<evidence type="ECO:0000256" key="5">
    <source>
        <dbReference type="ARBA" id="ARBA00022737"/>
    </source>
</evidence>
<keyword evidence="9 10" id="KW-0424">Laminin EGF-like domain</keyword>
<feature type="region of interest" description="Disordered" evidence="11">
    <location>
        <begin position="693"/>
        <end position="717"/>
    </location>
</feature>
<dbReference type="SMART" id="SM00180">
    <property type="entry name" value="EGF_Lam"/>
    <property type="match status" value="14"/>
</dbReference>
<dbReference type="EMBL" id="JAATJU010021136">
    <property type="protein sequence ID" value="KAH0514557.1"/>
    <property type="molecule type" value="Genomic_DNA"/>
</dbReference>
<gene>
    <name evidence="14" type="ORF">LTLLF_134660</name>
</gene>
<evidence type="ECO:0000256" key="6">
    <source>
        <dbReference type="ARBA" id="ARBA00022869"/>
    </source>
</evidence>
<feature type="domain" description="Laminin EGF-like" evidence="12">
    <location>
        <begin position="1274"/>
        <end position="1327"/>
    </location>
</feature>
<dbReference type="FunFam" id="2.10.25.10:FF:000090">
    <property type="entry name" value="laminin subunit alpha"/>
    <property type="match status" value="1"/>
</dbReference>
<dbReference type="SMART" id="SM00181">
    <property type="entry name" value="EGF"/>
    <property type="match status" value="9"/>
</dbReference>
<feature type="domain" description="Laminin EGF-like" evidence="12">
    <location>
        <begin position="295"/>
        <end position="340"/>
    </location>
</feature>
<comment type="caution">
    <text evidence="14">The sequence shown here is derived from an EMBL/GenBank/DDBJ whole genome shotgun (WGS) entry which is preliminary data.</text>
</comment>
<reference evidence="14" key="1">
    <citation type="submission" date="2020-03" db="EMBL/GenBank/DDBJ databases">
        <title>Studies in the Genomics of Life Span.</title>
        <authorList>
            <person name="Glass D."/>
        </authorList>
    </citation>
    <scope>NUCLEOTIDE SEQUENCE</scope>
    <source>
        <strain evidence="14">LTLLF</strain>
        <tissue evidence="14">Muscle</tissue>
    </source>
</reference>
<organism evidence="14 15">
    <name type="scientific">Microtus ochrogaster</name>
    <name type="common">Prairie vole</name>
    <dbReference type="NCBI Taxonomy" id="79684"/>
    <lineage>
        <taxon>Eukaryota</taxon>
        <taxon>Metazoa</taxon>
        <taxon>Chordata</taxon>
        <taxon>Craniata</taxon>
        <taxon>Vertebrata</taxon>
        <taxon>Euteleostomi</taxon>
        <taxon>Mammalia</taxon>
        <taxon>Eutheria</taxon>
        <taxon>Euarchontoglires</taxon>
        <taxon>Glires</taxon>
        <taxon>Rodentia</taxon>
        <taxon>Myomorpha</taxon>
        <taxon>Muroidea</taxon>
        <taxon>Cricetidae</taxon>
        <taxon>Arvicolinae</taxon>
        <taxon>Microtus</taxon>
    </lineage>
</organism>
<feature type="compositionally biased region" description="Pro residues" evidence="11">
    <location>
        <begin position="705"/>
        <end position="717"/>
    </location>
</feature>
<dbReference type="Pfam" id="PF00053">
    <property type="entry name" value="EGF_laminin"/>
    <property type="match status" value="13"/>
</dbReference>
<evidence type="ECO:0000259" key="13">
    <source>
        <dbReference type="PROSITE" id="PS51115"/>
    </source>
</evidence>
<feature type="domain" description="Laminin IV type A" evidence="13">
    <location>
        <begin position="1049"/>
        <end position="1199"/>
    </location>
</feature>
<evidence type="ECO:0000313" key="15">
    <source>
        <dbReference type="Proteomes" id="UP000710432"/>
    </source>
</evidence>
<feature type="disulfide bond" evidence="10">
    <location>
        <begin position="907"/>
        <end position="916"/>
    </location>
</feature>
<keyword evidence="2" id="KW-0964">Secreted</keyword>
<dbReference type="FunFam" id="2.10.25.10:FF:000051">
    <property type="entry name" value="Laminin subunit alpha 4"/>
    <property type="match status" value="1"/>
</dbReference>
<evidence type="ECO:0000256" key="9">
    <source>
        <dbReference type="ARBA" id="ARBA00023292"/>
    </source>
</evidence>
<feature type="disulfide bond" evidence="10">
    <location>
        <begin position="297"/>
        <end position="314"/>
    </location>
</feature>
<dbReference type="FunFam" id="2.10.25.10:FF:000069">
    <property type="entry name" value="Laminin subunit alpha 1"/>
    <property type="match status" value="1"/>
</dbReference>
<feature type="domain" description="Laminin EGF-like" evidence="12">
    <location>
        <begin position="248"/>
        <end position="294"/>
    </location>
</feature>
<keyword evidence="4" id="KW-0732">Signal</keyword>
<dbReference type="Proteomes" id="UP000710432">
    <property type="component" value="Unassembled WGS sequence"/>
</dbReference>
<comment type="subcellular location">
    <subcellularLocation>
        <location evidence="1">Secreted</location>
        <location evidence="1">Extracellular space</location>
        <location evidence="1">Extracellular matrix</location>
        <location evidence="1">Basement membrane</location>
    </subcellularLocation>
</comment>
<dbReference type="FunFam" id="2.10.25.10:FF:000209">
    <property type="entry name" value="Laminin subunit alpha 5"/>
    <property type="match status" value="1"/>
</dbReference>
<dbReference type="PROSITE" id="PS01248">
    <property type="entry name" value="EGF_LAM_1"/>
    <property type="match status" value="5"/>
</dbReference>
<feature type="disulfide bond" evidence="10">
    <location>
        <begin position="362"/>
        <end position="371"/>
    </location>
</feature>
<dbReference type="GO" id="GO:0009888">
    <property type="term" value="P:tissue development"/>
    <property type="evidence" value="ECO:0007669"/>
    <property type="project" value="TreeGrafter"/>
</dbReference>
<feature type="disulfide bond" evidence="10">
    <location>
        <begin position="888"/>
        <end position="905"/>
    </location>
</feature>
<dbReference type="PROSITE" id="PS50027">
    <property type="entry name" value="EGF_LAM_2"/>
    <property type="match status" value="7"/>
</dbReference>
<feature type="disulfide bond" evidence="10">
    <location>
        <begin position="1311"/>
        <end position="1325"/>
    </location>
</feature>
<feature type="disulfide bond" evidence="10">
    <location>
        <begin position="343"/>
        <end position="360"/>
    </location>
</feature>